<evidence type="ECO:0000256" key="1">
    <source>
        <dbReference type="ARBA" id="ARBA00004167"/>
    </source>
</evidence>
<evidence type="ECO:0000256" key="11">
    <source>
        <dbReference type="ARBA" id="ARBA00022989"/>
    </source>
</evidence>
<dbReference type="PANTHER" id="PTHR24416:SF583">
    <property type="entry name" value="RECEPTOR PROTEIN-TYROSINE KINASE"/>
    <property type="match status" value="1"/>
</dbReference>
<dbReference type="InterPro" id="IPR013783">
    <property type="entry name" value="Ig-like_fold"/>
</dbReference>
<reference evidence="25 26" key="1">
    <citation type="submission" date="2022-05" db="EMBL/GenBank/DDBJ databases">
        <authorList>
            <consortium name="Genoscope - CEA"/>
            <person name="William W."/>
        </authorList>
    </citation>
    <scope>NUCLEOTIDE SEQUENCE [LARGE SCALE GENOMIC DNA]</scope>
</reference>
<evidence type="ECO:0000256" key="18">
    <source>
        <dbReference type="SAM" id="MobiDB-lite"/>
    </source>
</evidence>
<keyword evidence="12 19" id="KW-0472">Membrane</keyword>
<dbReference type="PROSITE" id="PS50853">
    <property type="entry name" value="FN3"/>
    <property type="match status" value="5"/>
</dbReference>
<dbReference type="CDD" id="cd00198">
    <property type="entry name" value="vWFA"/>
    <property type="match status" value="1"/>
</dbReference>
<dbReference type="Pfam" id="PF07714">
    <property type="entry name" value="PK_Tyr_Ser-Thr"/>
    <property type="match status" value="1"/>
</dbReference>
<evidence type="ECO:0000256" key="5">
    <source>
        <dbReference type="ARBA" id="ARBA00022679"/>
    </source>
</evidence>
<dbReference type="InterPro" id="IPR036179">
    <property type="entry name" value="Ig-like_dom_sf"/>
</dbReference>
<dbReference type="Pfam" id="PF00092">
    <property type="entry name" value="VWA"/>
    <property type="match status" value="1"/>
</dbReference>
<evidence type="ECO:0000313" key="26">
    <source>
        <dbReference type="Proteomes" id="UP001159428"/>
    </source>
</evidence>
<feature type="domain" description="Fibronectin type-III" evidence="24">
    <location>
        <begin position="626"/>
        <end position="726"/>
    </location>
</feature>
<evidence type="ECO:0000256" key="9">
    <source>
        <dbReference type="ARBA" id="ARBA00022777"/>
    </source>
</evidence>
<dbReference type="Gene3D" id="3.40.50.410">
    <property type="entry name" value="von Willebrand factor, type A domain"/>
    <property type="match status" value="1"/>
</dbReference>
<feature type="transmembrane region" description="Helical" evidence="19">
    <location>
        <begin position="1053"/>
        <end position="1076"/>
    </location>
</feature>
<evidence type="ECO:0000256" key="13">
    <source>
        <dbReference type="ARBA" id="ARBA00023137"/>
    </source>
</evidence>
<keyword evidence="7" id="KW-0677">Repeat</keyword>
<evidence type="ECO:0000256" key="15">
    <source>
        <dbReference type="ARBA" id="ARBA00023170"/>
    </source>
</evidence>
<keyword evidence="6 19" id="KW-0812">Transmembrane</keyword>
<feature type="domain" description="Fibronectin type-III" evidence="24">
    <location>
        <begin position="933"/>
        <end position="1031"/>
    </location>
</feature>
<dbReference type="Gene3D" id="3.30.200.20">
    <property type="entry name" value="Phosphorylase Kinase, domain 1"/>
    <property type="match status" value="1"/>
</dbReference>
<dbReference type="Gene3D" id="2.60.40.10">
    <property type="entry name" value="Immunoglobulins"/>
    <property type="match status" value="8"/>
</dbReference>
<dbReference type="GO" id="GO:0007169">
    <property type="term" value="P:cell surface receptor protein tyrosine kinase signaling pathway"/>
    <property type="evidence" value="ECO:0007669"/>
    <property type="project" value="TreeGrafter"/>
</dbReference>
<evidence type="ECO:0000313" key="25">
    <source>
        <dbReference type="EMBL" id="CAH3046330.1"/>
    </source>
</evidence>
<evidence type="ECO:0000256" key="14">
    <source>
        <dbReference type="ARBA" id="ARBA00023157"/>
    </source>
</evidence>
<dbReference type="SUPFAM" id="SSF49265">
    <property type="entry name" value="Fibronectin type III"/>
    <property type="match status" value="4"/>
</dbReference>
<feature type="domain" description="Ig-like" evidence="23">
    <location>
        <begin position="320"/>
        <end position="424"/>
    </location>
</feature>
<dbReference type="Gene3D" id="1.10.510.10">
    <property type="entry name" value="Transferase(Phosphotransferase) domain 1"/>
    <property type="match status" value="1"/>
</dbReference>
<dbReference type="InterPro" id="IPR020635">
    <property type="entry name" value="Tyr_kinase_cat_dom"/>
</dbReference>
<sequence length="1512" mass="171482">MISLLKAEAVFITILLCFLCSQLPSSAAEDSYYADRADIAIVVDSSGSVTRSNYKLQKHIIMKIVGKIAPNVTKLSISLVTSSRGRVLFISDLNQFIQNGEGFPLHERTFSFIKLPLNAVSREVFKNPEQNVSKITIVFTDGFGRSPSNSPSVPVNELRKKGVRIFAVGFGENAPEDVLKTITEREEDVIVERSLYTLQDHVENLVKMILQAIDNPSVRFRKHQNWFFAGRKAELRCVTSGWPPPTVKWLMNGKQVKDGGLNETVYFRESVAEESITLSLHFSEVKPQHVGEYTCEAENNFKVTRRSTEVSINCKGLFRPPVLSTLTASYEAFRSNSRVTLRCRVDGLDYQQLSSYHWQWKFQGREIKDTARHKVSNDTQSPNVCQLFRGSTILCITNISSEDFGQYTCLILQSNTTFAEREISFHSFELPPPQIVRADSYKCGRAIKLQWKRPLLIESKVNGYQVTLRSVNGKSKHISNFSDEVFSHEFDGLEINAVYELSVRARDSNGFGLWAREQLTTAADVPAALKVKAEPFGCSANLLWNTAVNQSCPITKYEIYYRESTTGRMSANSCVWAVKSLKGANKYRLLLDCAQRYEIMVMAWNQRGHNDFNESSVLSVLTEEGFPFTPSITDIQRKQCDIVEVLWNRSTSDSGGGPITGFEAQIRNRNSLNWNNCTYDLSNVNYSCSFDGLLSKNTYDIRVRAVNQKGPSHWANRTFTTEIIASMFNWVAGPPDSPKILYDNSTISGRNASVKWTSPEHYHCNITMYSICYRETEPSVNGWKQLNVSGITSYELHLKYSKKYEVIIAAWNKLGRSESSQAWEPRTAQDVPYEPILHQPILGQCNIINVSWSPPTREALGDPVTLYVPQIKMTEPKGSWINCTCFSVLNPMSCLFTNSTQYTHYDVRVLAKNKIGYSLPSSVLQISTEEADQPGKPEIIERKVSGCNVTLKWTTRMSKNCPILFYTISYRKKCAPPDAIEWAMINITDVTVNQVTIKLNCTTTYEFQSRAWNLLGGSANSTRQEATTEDVQSDFDQTTAKHHPSDSSIMTNLIGALIACLGFLVFILLVIGFWYFHKNQATKSSKRTAKDLQVLEQSEIHPIRIEFLEALGEGAFGKVHKARLKDSLDLFANDEKFFGRKKQSKTVAVKELHERADEEQRREFLEEIDLMKQVGKHQNVLSFLGCWTTTEPFLLMLEYVAHGDLLQWLKRKRVQINSSTSSCPEGISFYAESTNLKSTAGEVSDVRGKNIPEACNSAPSPGDTSQPTEAKIPLVVFSTKLQEGDALPEKKDDECSDDCESFIPADLMSMAWQIAKGMAYLSGKGLVHRDLAARNILVGHSKRLKISDFGLMREMYHELYEVKKHTKLPIKWMAPESLYRQIFTSKSDIWSYGVVMWEIATVGGSPYPLLTNTEVMRRLKTGYRMEKPDLCSDHVYSLILDCWKQEQDERPSFQEMVGRLEELMHQEAEYFDFNQMDESKNYYQVQDSEAEDLEDGEDNHENDDVNSNLLHN</sequence>
<evidence type="ECO:0000259" key="21">
    <source>
        <dbReference type="PROSITE" id="PS50011"/>
    </source>
</evidence>
<dbReference type="InterPro" id="IPR036465">
    <property type="entry name" value="vWFA_dom_sf"/>
</dbReference>
<dbReference type="PROSITE" id="PS00109">
    <property type="entry name" value="PROTEIN_KINASE_TYR"/>
    <property type="match status" value="1"/>
</dbReference>
<keyword evidence="20" id="KW-0732">Signal</keyword>
<dbReference type="CDD" id="cd00096">
    <property type="entry name" value="Ig"/>
    <property type="match status" value="1"/>
</dbReference>
<dbReference type="GO" id="GO:0004714">
    <property type="term" value="F:transmembrane receptor protein tyrosine kinase activity"/>
    <property type="evidence" value="ECO:0007669"/>
    <property type="project" value="UniProtKB-EC"/>
</dbReference>
<gene>
    <name evidence="25" type="ORF">PMEA_00033201</name>
</gene>
<feature type="domain" description="Ig-like" evidence="23">
    <location>
        <begin position="216"/>
        <end position="311"/>
    </location>
</feature>
<dbReference type="EMBL" id="CALNXJ010000008">
    <property type="protein sequence ID" value="CAH3046330.1"/>
    <property type="molecule type" value="Genomic_DNA"/>
</dbReference>
<protein>
    <recommendedName>
        <fullName evidence="4">receptor protein-tyrosine kinase</fullName>
        <ecNumber evidence="4">2.7.10.1</ecNumber>
    </recommendedName>
</protein>
<dbReference type="PANTHER" id="PTHR24416">
    <property type="entry name" value="TYROSINE-PROTEIN KINASE RECEPTOR"/>
    <property type="match status" value="1"/>
</dbReference>
<dbReference type="Proteomes" id="UP001159428">
    <property type="component" value="Unassembled WGS sequence"/>
</dbReference>
<feature type="compositionally biased region" description="Acidic residues" evidence="18">
    <location>
        <begin position="1488"/>
        <end position="1501"/>
    </location>
</feature>
<dbReference type="InterPro" id="IPR007110">
    <property type="entry name" value="Ig-like_dom"/>
</dbReference>
<dbReference type="InterPro" id="IPR003598">
    <property type="entry name" value="Ig_sub2"/>
</dbReference>
<keyword evidence="5" id="KW-0808">Transferase</keyword>
<dbReference type="SUPFAM" id="SSF56112">
    <property type="entry name" value="Protein kinase-like (PK-like)"/>
    <property type="match status" value="1"/>
</dbReference>
<dbReference type="InterPro" id="IPR002035">
    <property type="entry name" value="VWF_A"/>
</dbReference>
<dbReference type="SMART" id="SM00327">
    <property type="entry name" value="VWA"/>
    <property type="match status" value="1"/>
</dbReference>
<dbReference type="PROSITE" id="PS50011">
    <property type="entry name" value="PROTEIN_KINASE_DOM"/>
    <property type="match status" value="1"/>
</dbReference>
<evidence type="ECO:0000256" key="6">
    <source>
        <dbReference type="ARBA" id="ARBA00022692"/>
    </source>
</evidence>
<evidence type="ECO:0000259" key="23">
    <source>
        <dbReference type="PROSITE" id="PS50835"/>
    </source>
</evidence>
<dbReference type="SMART" id="SM00219">
    <property type="entry name" value="TyrKc"/>
    <property type="match status" value="1"/>
</dbReference>
<feature type="signal peptide" evidence="20">
    <location>
        <begin position="1"/>
        <end position="28"/>
    </location>
</feature>
<dbReference type="PROSITE" id="PS50835">
    <property type="entry name" value="IG_LIKE"/>
    <property type="match status" value="2"/>
</dbReference>
<dbReference type="InterPro" id="IPR013270">
    <property type="entry name" value="CD47_Vset"/>
</dbReference>
<dbReference type="GO" id="GO:0005524">
    <property type="term" value="F:ATP binding"/>
    <property type="evidence" value="ECO:0007669"/>
    <property type="project" value="UniProtKB-KW"/>
</dbReference>
<keyword evidence="11 19" id="KW-1133">Transmembrane helix</keyword>
<feature type="domain" description="Fibronectin type-III" evidence="24">
    <location>
        <begin position="432"/>
        <end position="525"/>
    </location>
</feature>
<dbReference type="InterPro" id="IPR000719">
    <property type="entry name" value="Prot_kinase_dom"/>
</dbReference>
<evidence type="ECO:0000259" key="24">
    <source>
        <dbReference type="PROSITE" id="PS50853"/>
    </source>
</evidence>
<dbReference type="SUPFAM" id="SSF53300">
    <property type="entry name" value="vWA-like"/>
    <property type="match status" value="1"/>
</dbReference>
<evidence type="ECO:0000256" key="20">
    <source>
        <dbReference type="SAM" id="SignalP"/>
    </source>
</evidence>
<evidence type="ECO:0000256" key="17">
    <source>
        <dbReference type="ARBA" id="ARBA00023319"/>
    </source>
</evidence>
<evidence type="ECO:0000256" key="4">
    <source>
        <dbReference type="ARBA" id="ARBA00011902"/>
    </source>
</evidence>
<feature type="domain" description="VWFA" evidence="22">
    <location>
        <begin position="38"/>
        <end position="213"/>
    </location>
</feature>
<dbReference type="FunFam" id="1.10.510.10:FF:000554">
    <property type="entry name" value="Predicted protein"/>
    <property type="match status" value="1"/>
</dbReference>
<feature type="chain" id="PRO_5043538387" description="receptor protein-tyrosine kinase" evidence="20">
    <location>
        <begin position="29"/>
        <end position="1512"/>
    </location>
</feature>
<dbReference type="InterPro" id="IPR003599">
    <property type="entry name" value="Ig_sub"/>
</dbReference>
<dbReference type="InterPro" id="IPR011009">
    <property type="entry name" value="Kinase-like_dom_sf"/>
</dbReference>
<dbReference type="CDD" id="cd00192">
    <property type="entry name" value="PTKc"/>
    <property type="match status" value="1"/>
</dbReference>
<accession>A0AAU9W669</accession>
<keyword evidence="17" id="KW-0393">Immunoglobulin domain</keyword>
<dbReference type="SMART" id="SM00408">
    <property type="entry name" value="IGc2"/>
    <property type="match status" value="2"/>
</dbReference>
<keyword evidence="8" id="KW-0547">Nucleotide-binding</keyword>
<keyword evidence="15" id="KW-0675">Receptor</keyword>
<keyword evidence="9" id="KW-0418">Kinase</keyword>
<dbReference type="InterPro" id="IPR050122">
    <property type="entry name" value="RTK"/>
</dbReference>
<feature type="domain" description="Protein kinase" evidence="21">
    <location>
        <begin position="1105"/>
        <end position="1464"/>
    </location>
</feature>
<dbReference type="PROSITE" id="PS50234">
    <property type="entry name" value="VWFA"/>
    <property type="match status" value="1"/>
</dbReference>
<dbReference type="SMART" id="SM00409">
    <property type="entry name" value="IG"/>
    <property type="match status" value="2"/>
</dbReference>
<comment type="caution">
    <text evidence="25">The sequence shown here is derived from an EMBL/GenBank/DDBJ whole genome shotgun (WGS) entry which is preliminary data.</text>
</comment>
<dbReference type="SUPFAM" id="SSF48726">
    <property type="entry name" value="Immunoglobulin"/>
    <property type="match status" value="2"/>
</dbReference>
<keyword evidence="13" id="KW-0829">Tyrosine-protein kinase</keyword>
<comment type="similarity">
    <text evidence="3">Belongs to the protein kinase superfamily. CAMK Ser/Thr protein kinase family.</text>
</comment>
<evidence type="ECO:0000259" key="22">
    <source>
        <dbReference type="PROSITE" id="PS50234"/>
    </source>
</evidence>
<feature type="domain" description="Fibronectin type-III" evidence="24">
    <location>
        <begin position="831"/>
        <end position="931"/>
    </location>
</feature>
<dbReference type="CDD" id="cd00063">
    <property type="entry name" value="FN3"/>
    <property type="match status" value="5"/>
</dbReference>
<dbReference type="InterPro" id="IPR001245">
    <property type="entry name" value="Ser-Thr/Tyr_kinase_cat_dom"/>
</dbReference>
<dbReference type="Pfam" id="PF00041">
    <property type="entry name" value="fn3"/>
    <property type="match status" value="2"/>
</dbReference>
<dbReference type="SMART" id="SM00060">
    <property type="entry name" value="FN3"/>
    <property type="match status" value="5"/>
</dbReference>
<keyword evidence="10" id="KW-0067">ATP-binding</keyword>
<evidence type="ECO:0000256" key="16">
    <source>
        <dbReference type="ARBA" id="ARBA00023180"/>
    </source>
</evidence>
<evidence type="ECO:0000256" key="12">
    <source>
        <dbReference type="ARBA" id="ARBA00023136"/>
    </source>
</evidence>
<dbReference type="GO" id="GO:0043235">
    <property type="term" value="C:receptor complex"/>
    <property type="evidence" value="ECO:0007669"/>
    <property type="project" value="TreeGrafter"/>
</dbReference>
<organism evidence="25 26">
    <name type="scientific">Pocillopora meandrina</name>
    <dbReference type="NCBI Taxonomy" id="46732"/>
    <lineage>
        <taxon>Eukaryota</taxon>
        <taxon>Metazoa</taxon>
        <taxon>Cnidaria</taxon>
        <taxon>Anthozoa</taxon>
        <taxon>Hexacorallia</taxon>
        <taxon>Scleractinia</taxon>
        <taxon>Astrocoeniina</taxon>
        <taxon>Pocilloporidae</taxon>
        <taxon>Pocillopora</taxon>
    </lineage>
</organism>
<evidence type="ECO:0000256" key="2">
    <source>
        <dbReference type="ARBA" id="ARBA00004239"/>
    </source>
</evidence>
<dbReference type="EC" id="2.7.10.1" evidence="4"/>
<dbReference type="Pfam" id="PF13927">
    <property type="entry name" value="Ig_3"/>
    <property type="match status" value="1"/>
</dbReference>
<feature type="domain" description="Fibronectin type-III" evidence="24">
    <location>
        <begin position="734"/>
        <end position="830"/>
    </location>
</feature>
<dbReference type="InterPro" id="IPR003961">
    <property type="entry name" value="FN3_dom"/>
</dbReference>
<keyword evidence="26" id="KW-1185">Reference proteome</keyword>
<keyword evidence="14" id="KW-1015">Disulfide bond</keyword>
<proteinExistence type="inferred from homology"/>
<evidence type="ECO:0000256" key="8">
    <source>
        <dbReference type="ARBA" id="ARBA00022741"/>
    </source>
</evidence>
<dbReference type="GO" id="GO:0005886">
    <property type="term" value="C:plasma membrane"/>
    <property type="evidence" value="ECO:0007669"/>
    <property type="project" value="TreeGrafter"/>
</dbReference>
<dbReference type="Pfam" id="PF08204">
    <property type="entry name" value="V-set_CD47"/>
    <property type="match status" value="1"/>
</dbReference>
<keyword evidence="16" id="KW-0325">Glycoprotein</keyword>
<dbReference type="GO" id="GO:0005576">
    <property type="term" value="C:extracellular region"/>
    <property type="evidence" value="ECO:0007669"/>
    <property type="project" value="UniProtKB-SubCell"/>
</dbReference>
<dbReference type="InterPro" id="IPR008266">
    <property type="entry name" value="Tyr_kinase_AS"/>
</dbReference>
<dbReference type="InterPro" id="IPR036116">
    <property type="entry name" value="FN3_sf"/>
</dbReference>
<evidence type="ECO:0000256" key="19">
    <source>
        <dbReference type="SAM" id="Phobius"/>
    </source>
</evidence>
<feature type="region of interest" description="Disordered" evidence="18">
    <location>
        <begin position="1482"/>
        <end position="1512"/>
    </location>
</feature>
<evidence type="ECO:0000256" key="10">
    <source>
        <dbReference type="ARBA" id="ARBA00022840"/>
    </source>
</evidence>
<evidence type="ECO:0000256" key="3">
    <source>
        <dbReference type="ARBA" id="ARBA00006692"/>
    </source>
</evidence>
<name>A0AAU9W669_9CNID</name>
<comment type="subcellular location">
    <subcellularLocation>
        <location evidence="1">Membrane</location>
        <topology evidence="1">Single-pass membrane protein</topology>
    </subcellularLocation>
    <subcellularLocation>
        <location evidence="2">Secreted</location>
        <location evidence="2">Extracellular space</location>
    </subcellularLocation>
</comment>
<evidence type="ECO:0000256" key="7">
    <source>
        <dbReference type="ARBA" id="ARBA00022737"/>
    </source>
</evidence>